<feature type="region of interest" description="Disordered" evidence="1">
    <location>
        <begin position="51"/>
        <end position="85"/>
    </location>
</feature>
<evidence type="ECO:0000313" key="2">
    <source>
        <dbReference type="EMBL" id="EFN72828.1"/>
    </source>
</evidence>
<gene>
    <name evidence="2" type="ORF">EAG_00909</name>
</gene>
<accession>E2A161</accession>
<protein>
    <submittedName>
        <fullName evidence="2">Uncharacterized protein</fullName>
    </submittedName>
</protein>
<name>E2A161_CAMFO</name>
<sequence length="186" mass="21197">MQALSDDTAPLIQIHFGAVYEFCFWHILHRETALYFVFKDLNFARMADRGWTQPQEGPTKKDDATRENKGGEERGGLERGSKDQRSLLSSGRLIMKPLSRCNRFYFGAHGLPLLRRSLDVKYHKIIFIKNELFAGFLAKEQIATPVFLTRNNGLQAITAQTTYSLRGVVKEGKFTRKGPKPMVETS</sequence>
<evidence type="ECO:0000256" key="1">
    <source>
        <dbReference type="SAM" id="MobiDB-lite"/>
    </source>
</evidence>
<organism evidence="3">
    <name type="scientific">Camponotus floridanus</name>
    <name type="common">Florida carpenter ant</name>
    <dbReference type="NCBI Taxonomy" id="104421"/>
    <lineage>
        <taxon>Eukaryota</taxon>
        <taxon>Metazoa</taxon>
        <taxon>Ecdysozoa</taxon>
        <taxon>Arthropoda</taxon>
        <taxon>Hexapoda</taxon>
        <taxon>Insecta</taxon>
        <taxon>Pterygota</taxon>
        <taxon>Neoptera</taxon>
        <taxon>Endopterygota</taxon>
        <taxon>Hymenoptera</taxon>
        <taxon>Apocrita</taxon>
        <taxon>Aculeata</taxon>
        <taxon>Formicoidea</taxon>
        <taxon>Formicidae</taxon>
        <taxon>Formicinae</taxon>
        <taxon>Camponotus</taxon>
    </lineage>
</organism>
<dbReference type="AlphaFoldDB" id="E2A161"/>
<proteinExistence type="predicted"/>
<feature type="compositionally biased region" description="Basic and acidic residues" evidence="1">
    <location>
        <begin position="58"/>
        <end position="85"/>
    </location>
</feature>
<dbReference type="EMBL" id="GL435707">
    <property type="protein sequence ID" value="EFN72828.1"/>
    <property type="molecule type" value="Genomic_DNA"/>
</dbReference>
<dbReference type="InParanoid" id="E2A161"/>
<dbReference type="Proteomes" id="UP000000311">
    <property type="component" value="Unassembled WGS sequence"/>
</dbReference>
<keyword evidence="3" id="KW-1185">Reference proteome</keyword>
<reference evidence="2 3" key="1">
    <citation type="journal article" date="2010" name="Science">
        <title>Genomic comparison of the ants Camponotus floridanus and Harpegnathos saltator.</title>
        <authorList>
            <person name="Bonasio R."/>
            <person name="Zhang G."/>
            <person name="Ye C."/>
            <person name="Mutti N.S."/>
            <person name="Fang X."/>
            <person name="Qin N."/>
            <person name="Donahue G."/>
            <person name="Yang P."/>
            <person name="Li Q."/>
            <person name="Li C."/>
            <person name="Zhang P."/>
            <person name="Huang Z."/>
            <person name="Berger S.L."/>
            <person name="Reinberg D."/>
            <person name="Wang J."/>
            <person name="Liebig J."/>
        </authorList>
    </citation>
    <scope>NUCLEOTIDE SEQUENCE [LARGE SCALE GENOMIC DNA]</scope>
    <source>
        <strain evidence="3">C129</strain>
    </source>
</reference>
<evidence type="ECO:0000313" key="3">
    <source>
        <dbReference type="Proteomes" id="UP000000311"/>
    </source>
</evidence>